<evidence type="ECO:0000259" key="1">
    <source>
        <dbReference type="Pfam" id="PF05685"/>
    </source>
</evidence>
<dbReference type="Gene3D" id="3.90.1570.10">
    <property type="entry name" value="tt1808, chain A"/>
    <property type="match status" value="1"/>
</dbReference>
<sequence length="194" mass="22064">MDAINQSPEKLTYKEYATWAEGKRCEVLDGVIISMDPSVSPKHQEVLMQLSIEFGSYLRGKCCKVFAGDVDVYLFEDKKGWDSEKVKNWVIPDMVIVCDPDKIKKHGIVGAPDFALEILSPSSAKIDHMVKRWAYSKAGVKEYWIVDPANQLVEVYLLKEGVLELENVYTKEDSVHVHVLENLYIDLANIFPEP</sequence>
<gene>
    <name evidence="2" type="ORF">BT1A1_0246</name>
</gene>
<dbReference type="AlphaFoldDB" id="A0A090IR14"/>
<evidence type="ECO:0000313" key="2">
    <source>
        <dbReference type="EMBL" id="CEE00107.1"/>
    </source>
</evidence>
<reference evidence="2 3" key="1">
    <citation type="submission" date="2014-07" db="EMBL/GenBank/DDBJ databases">
        <authorList>
            <person name="Wibberg Daniel"/>
        </authorList>
    </citation>
    <scope>NUCLEOTIDE SEQUENCE [LARGE SCALE GENOMIC DNA]</scope>
</reference>
<dbReference type="InterPro" id="IPR008538">
    <property type="entry name" value="Uma2"/>
</dbReference>
<proteinExistence type="predicted"/>
<dbReference type="RefSeq" id="WP_034767242.1">
    <property type="nucleotide sequence ID" value="NZ_CCRF01000010.1"/>
</dbReference>
<accession>A0A090IR14</accession>
<keyword evidence="3" id="KW-1185">Reference proteome</keyword>
<dbReference type="Pfam" id="PF05685">
    <property type="entry name" value="Uma2"/>
    <property type="match status" value="1"/>
</dbReference>
<dbReference type="SUPFAM" id="SSF52980">
    <property type="entry name" value="Restriction endonuclease-like"/>
    <property type="match status" value="1"/>
</dbReference>
<dbReference type="InterPro" id="IPR012296">
    <property type="entry name" value="Nuclease_put_TT1808"/>
</dbReference>
<evidence type="ECO:0000313" key="3">
    <source>
        <dbReference type="Proteomes" id="UP000040576"/>
    </source>
</evidence>
<dbReference type="PANTHER" id="PTHR36558:SF1">
    <property type="entry name" value="RESTRICTION ENDONUCLEASE DOMAIN-CONTAINING PROTEIN-RELATED"/>
    <property type="match status" value="1"/>
</dbReference>
<dbReference type="Proteomes" id="UP000040576">
    <property type="component" value="Unassembled WGS sequence"/>
</dbReference>
<dbReference type="InterPro" id="IPR011335">
    <property type="entry name" value="Restrct_endonuc-II-like"/>
</dbReference>
<dbReference type="CDD" id="cd06260">
    <property type="entry name" value="DUF820-like"/>
    <property type="match status" value="1"/>
</dbReference>
<organism evidence="2 3">
    <name type="scientific">Caldibacillus thermoamylovorans</name>
    <dbReference type="NCBI Taxonomy" id="35841"/>
    <lineage>
        <taxon>Bacteria</taxon>
        <taxon>Bacillati</taxon>
        <taxon>Bacillota</taxon>
        <taxon>Bacilli</taxon>
        <taxon>Bacillales</taxon>
        <taxon>Bacillaceae</taxon>
        <taxon>Caldibacillus</taxon>
    </lineage>
</organism>
<dbReference type="EMBL" id="CCRF01000010">
    <property type="protein sequence ID" value="CEE00107.1"/>
    <property type="molecule type" value="Genomic_DNA"/>
</dbReference>
<dbReference type="PANTHER" id="PTHR36558">
    <property type="entry name" value="GLR1098 PROTEIN"/>
    <property type="match status" value="1"/>
</dbReference>
<feature type="domain" description="Putative restriction endonuclease" evidence="1">
    <location>
        <begin position="15"/>
        <end position="187"/>
    </location>
</feature>
<protein>
    <recommendedName>
        <fullName evidence="1">Putative restriction endonuclease domain-containing protein</fullName>
    </recommendedName>
</protein>
<name>A0A090IR14_9BACI</name>